<organism evidence="7 8">
    <name type="scientific">Laetiporus sulphureus 93-53</name>
    <dbReference type="NCBI Taxonomy" id="1314785"/>
    <lineage>
        <taxon>Eukaryota</taxon>
        <taxon>Fungi</taxon>
        <taxon>Dikarya</taxon>
        <taxon>Basidiomycota</taxon>
        <taxon>Agaricomycotina</taxon>
        <taxon>Agaricomycetes</taxon>
        <taxon>Polyporales</taxon>
        <taxon>Laetiporus</taxon>
    </lineage>
</organism>
<reference evidence="7 8" key="1">
    <citation type="journal article" date="2016" name="Mol. Biol. Evol.">
        <title>Comparative Genomics of Early-Diverging Mushroom-Forming Fungi Provides Insights into the Origins of Lignocellulose Decay Capabilities.</title>
        <authorList>
            <person name="Nagy L.G."/>
            <person name="Riley R."/>
            <person name="Tritt A."/>
            <person name="Adam C."/>
            <person name="Daum C."/>
            <person name="Floudas D."/>
            <person name="Sun H."/>
            <person name="Yadav J.S."/>
            <person name="Pangilinan J."/>
            <person name="Larsson K.H."/>
            <person name="Matsuura K."/>
            <person name="Barry K."/>
            <person name="Labutti K."/>
            <person name="Kuo R."/>
            <person name="Ohm R.A."/>
            <person name="Bhattacharya S.S."/>
            <person name="Shirouzu T."/>
            <person name="Yoshinaga Y."/>
            <person name="Martin F.M."/>
            <person name="Grigoriev I.V."/>
            <person name="Hibbett D.S."/>
        </authorList>
    </citation>
    <scope>NUCLEOTIDE SEQUENCE [LARGE SCALE GENOMIC DNA]</scope>
    <source>
        <strain evidence="7 8">93-53</strain>
    </source>
</reference>
<accession>A0A165ELW7</accession>
<name>A0A165ELW7_9APHY</name>
<dbReference type="STRING" id="1314785.A0A165ELW7"/>
<feature type="region of interest" description="Disordered" evidence="5">
    <location>
        <begin position="210"/>
        <end position="270"/>
    </location>
</feature>
<dbReference type="GO" id="GO:0005886">
    <property type="term" value="C:plasma membrane"/>
    <property type="evidence" value="ECO:0007669"/>
    <property type="project" value="TreeGrafter"/>
</dbReference>
<dbReference type="PANTHER" id="PTHR23007:SF11">
    <property type="entry name" value="E3 UBIQUITIN-PROTEIN LIGASE CBL"/>
    <property type="match status" value="1"/>
</dbReference>
<dbReference type="GO" id="GO:0017124">
    <property type="term" value="F:SH3 domain binding"/>
    <property type="evidence" value="ECO:0007669"/>
    <property type="project" value="TreeGrafter"/>
</dbReference>
<dbReference type="InterPro" id="IPR001841">
    <property type="entry name" value="Znf_RING"/>
</dbReference>
<dbReference type="InterPro" id="IPR024162">
    <property type="entry name" value="Adaptor_Cbl"/>
</dbReference>
<dbReference type="EMBL" id="KV427620">
    <property type="protein sequence ID" value="KZT07331.1"/>
    <property type="molecule type" value="Genomic_DNA"/>
</dbReference>
<keyword evidence="3" id="KW-0862">Zinc</keyword>
<feature type="region of interest" description="Disordered" evidence="5">
    <location>
        <begin position="284"/>
        <end position="331"/>
    </location>
</feature>
<evidence type="ECO:0000256" key="3">
    <source>
        <dbReference type="ARBA" id="ARBA00022833"/>
    </source>
</evidence>
<dbReference type="InterPro" id="IPR013083">
    <property type="entry name" value="Znf_RING/FYVE/PHD"/>
</dbReference>
<dbReference type="AlphaFoldDB" id="A0A165ELW7"/>
<dbReference type="RefSeq" id="XP_040765071.1">
    <property type="nucleotide sequence ID" value="XM_040912488.1"/>
</dbReference>
<dbReference type="GO" id="GO:0008270">
    <property type="term" value="F:zinc ion binding"/>
    <property type="evidence" value="ECO:0007669"/>
    <property type="project" value="UniProtKB-KW"/>
</dbReference>
<feature type="compositionally biased region" description="Basic and acidic residues" evidence="5">
    <location>
        <begin position="211"/>
        <end position="223"/>
    </location>
</feature>
<evidence type="ECO:0000256" key="2">
    <source>
        <dbReference type="ARBA" id="ARBA00022771"/>
    </source>
</evidence>
<keyword evidence="2 4" id="KW-0863">Zinc-finger</keyword>
<dbReference type="Proteomes" id="UP000076871">
    <property type="component" value="Unassembled WGS sequence"/>
</dbReference>
<feature type="domain" description="RING-type" evidence="6">
    <location>
        <begin position="6"/>
        <end position="49"/>
    </location>
</feature>
<feature type="compositionally biased region" description="Low complexity" evidence="5">
    <location>
        <begin position="181"/>
        <end position="192"/>
    </location>
</feature>
<dbReference type="PANTHER" id="PTHR23007">
    <property type="entry name" value="CBL"/>
    <property type="match status" value="1"/>
</dbReference>
<dbReference type="GO" id="GO:0023051">
    <property type="term" value="P:regulation of signaling"/>
    <property type="evidence" value="ECO:0007669"/>
    <property type="project" value="InterPro"/>
</dbReference>
<gene>
    <name evidence="7" type="ORF">LAESUDRAFT_758746</name>
</gene>
<dbReference type="InterPro" id="IPR018957">
    <property type="entry name" value="Znf_C3HC4_RING-type"/>
</dbReference>
<evidence type="ECO:0000256" key="5">
    <source>
        <dbReference type="SAM" id="MobiDB-lite"/>
    </source>
</evidence>
<dbReference type="OrthoDB" id="6270329at2759"/>
<evidence type="ECO:0000259" key="6">
    <source>
        <dbReference type="PROSITE" id="PS50089"/>
    </source>
</evidence>
<dbReference type="SUPFAM" id="SSF57850">
    <property type="entry name" value="RING/U-box"/>
    <property type="match status" value="1"/>
</dbReference>
<dbReference type="GO" id="GO:0045121">
    <property type="term" value="C:membrane raft"/>
    <property type="evidence" value="ECO:0007669"/>
    <property type="project" value="TreeGrafter"/>
</dbReference>
<dbReference type="PROSITE" id="PS50089">
    <property type="entry name" value="ZF_RING_2"/>
    <property type="match status" value="1"/>
</dbReference>
<keyword evidence="1" id="KW-0479">Metal-binding</keyword>
<dbReference type="Gene3D" id="3.30.40.10">
    <property type="entry name" value="Zinc/RING finger domain, C3HC4 (zinc finger)"/>
    <property type="match status" value="1"/>
</dbReference>
<feature type="region of interest" description="Disordered" evidence="5">
    <location>
        <begin position="118"/>
        <end position="138"/>
    </location>
</feature>
<evidence type="ECO:0000313" key="8">
    <source>
        <dbReference type="Proteomes" id="UP000076871"/>
    </source>
</evidence>
<feature type="compositionally biased region" description="Low complexity" evidence="5">
    <location>
        <begin position="291"/>
        <end position="302"/>
    </location>
</feature>
<feature type="region of interest" description="Disordered" evidence="5">
    <location>
        <begin position="162"/>
        <end position="192"/>
    </location>
</feature>
<protein>
    <recommendedName>
        <fullName evidence="6">RING-type domain-containing protein</fullName>
    </recommendedName>
</protein>
<proteinExistence type="predicted"/>
<evidence type="ECO:0000256" key="4">
    <source>
        <dbReference type="PROSITE-ProRule" id="PRU00175"/>
    </source>
</evidence>
<dbReference type="GO" id="GO:0061630">
    <property type="term" value="F:ubiquitin protein ligase activity"/>
    <property type="evidence" value="ECO:0007669"/>
    <property type="project" value="TreeGrafter"/>
</dbReference>
<feature type="compositionally biased region" description="Basic and acidic residues" evidence="5">
    <location>
        <begin position="122"/>
        <end position="138"/>
    </location>
</feature>
<sequence length="331" mass="36622">MADGCCSICLDELKDPVSIPCGHLHCEKCLIAHVEANGDAMKALCPTCRAEFTIANPDLRFVPAKYHEYIIPSVRRIFLDEPQSATQLKQANARLEERVRALERDKALLMERCESSMAASKRHAEGERDARRASEKLKGDVVDLQQKYEELKLKYKTLKSSQAASSSSLASKRNRSQAGLDSPSSDSDPVTSPSRRYVLEWFQGEQAVLGSKRDSRSITERRTTRTAKRPRVTLGSPFKTPVQQTNESASGQNAPNPDSPERLRPRVGPRPRYLFSGAGHRLHSDFNVPISSSRRAGRSSSAIDDPSGLLGDPRIDDLGNGIESDPTLAYF</sequence>
<keyword evidence="8" id="KW-1185">Reference proteome</keyword>
<evidence type="ECO:0000256" key="1">
    <source>
        <dbReference type="ARBA" id="ARBA00022723"/>
    </source>
</evidence>
<dbReference type="GO" id="GO:0007165">
    <property type="term" value="P:signal transduction"/>
    <property type="evidence" value="ECO:0007669"/>
    <property type="project" value="TreeGrafter"/>
</dbReference>
<feature type="compositionally biased region" description="Low complexity" evidence="5">
    <location>
        <begin position="162"/>
        <end position="171"/>
    </location>
</feature>
<feature type="compositionally biased region" description="Polar residues" evidence="5">
    <location>
        <begin position="241"/>
        <end position="256"/>
    </location>
</feature>
<dbReference type="SMART" id="SM00184">
    <property type="entry name" value="RING"/>
    <property type="match status" value="1"/>
</dbReference>
<dbReference type="InParanoid" id="A0A165ELW7"/>
<dbReference type="GeneID" id="63829516"/>
<dbReference type="Pfam" id="PF00097">
    <property type="entry name" value="zf-C3HC4"/>
    <property type="match status" value="1"/>
</dbReference>
<evidence type="ECO:0000313" key="7">
    <source>
        <dbReference type="EMBL" id="KZT07331.1"/>
    </source>
</evidence>